<proteinExistence type="predicted"/>
<reference evidence="3 4" key="1">
    <citation type="submission" date="2019-06" db="EMBL/GenBank/DDBJ databases">
        <authorList>
            <person name="Palmer J.M."/>
        </authorList>
    </citation>
    <scope>NUCLEOTIDE SEQUENCE [LARGE SCALE GENOMIC DNA]</scope>
    <source>
        <strain evidence="1 3">TWF106</strain>
        <strain evidence="2 4">TWF191</strain>
    </source>
</reference>
<accession>A0A7C8VFB0</accession>
<dbReference type="Proteomes" id="UP000472727">
    <property type="component" value="Unassembled WGS sequence"/>
</dbReference>
<dbReference type="AlphaFoldDB" id="A0A7C8VFB0"/>
<evidence type="ECO:0000313" key="1">
    <source>
        <dbReference type="EMBL" id="KAF3204793.1"/>
    </source>
</evidence>
<evidence type="ECO:0000313" key="2">
    <source>
        <dbReference type="EMBL" id="KAF3230570.1"/>
    </source>
</evidence>
<comment type="caution">
    <text evidence="2">The sequence shown here is derived from an EMBL/GenBank/DDBJ whole genome shotgun (WGS) entry which is preliminary data.</text>
</comment>
<evidence type="ECO:0000313" key="3">
    <source>
        <dbReference type="Proteomes" id="UP000472727"/>
    </source>
</evidence>
<gene>
    <name evidence="1" type="ORF">TWF106_001442</name>
    <name evidence="2" type="ORF">TWF191_009485</name>
</gene>
<dbReference type="EMBL" id="WIPF01000007">
    <property type="protein sequence ID" value="KAF3230570.1"/>
    <property type="molecule type" value="Genomic_DNA"/>
</dbReference>
<organism evidence="2 4">
    <name type="scientific">Orbilia oligospora</name>
    <name type="common">Nematode-trapping fungus</name>
    <name type="synonym">Arthrobotrys oligospora</name>
    <dbReference type="NCBI Taxonomy" id="2813651"/>
    <lineage>
        <taxon>Eukaryota</taxon>
        <taxon>Fungi</taxon>
        <taxon>Dikarya</taxon>
        <taxon>Ascomycota</taxon>
        <taxon>Pezizomycotina</taxon>
        <taxon>Orbiliomycetes</taxon>
        <taxon>Orbiliales</taxon>
        <taxon>Orbiliaceae</taxon>
        <taxon>Orbilia</taxon>
    </lineage>
</organism>
<dbReference type="EMBL" id="WIWS01000122">
    <property type="protein sequence ID" value="KAF3204793.1"/>
    <property type="molecule type" value="Genomic_DNA"/>
</dbReference>
<sequence>MESQTHITQRQPTEAEAELRKKLGETVKQRNVDYKLVSLLTMSEFLLRPNRTELHGELDVAFFLDCRYSGAFVAPEQLCDKTVEVLAATDAGSLTTTRSSQNITATFTQRLIYEMHSMAYGEGKPIVTFPEILKRIQNRKQDPSKSPPVYRMLFGEVPILLPIKSLDHPPISTAGPSDPLALETWRPQEHSLALKVYIDSSTNDKSTRMIVQWLHKL</sequence>
<dbReference type="Proteomes" id="UP000483672">
    <property type="component" value="Unassembled WGS sequence"/>
</dbReference>
<evidence type="ECO:0000313" key="4">
    <source>
        <dbReference type="Proteomes" id="UP000483672"/>
    </source>
</evidence>
<protein>
    <submittedName>
        <fullName evidence="2">Uncharacterized protein</fullName>
    </submittedName>
</protein>
<name>A0A7C8VFB0_ORBOL</name>